<dbReference type="EMBL" id="CP065383">
    <property type="protein sequence ID" value="QPM68606.1"/>
    <property type="molecule type" value="Genomic_DNA"/>
</dbReference>
<evidence type="ECO:0000313" key="3">
    <source>
        <dbReference type="Proteomes" id="UP000594463"/>
    </source>
</evidence>
<gene>
    <name evidence="2" type="ORF">RT761_01828</name>
</gene>
<reference evidence="2 3" key="1">
    <citation type="journal article" date="2021" name="Nat. Commun.">
        <title>Isolation of a member of the candidate phylum Atribacteria reveals a unique cell membrane structure.</title>
        <authorList>
            <person name="Taiki K."/>
            <person name="Nobu M.K."/>
            <person name="Kusada H."/>
            <person name="Meng X.-Y."/>
            <person name="Hosoki N."/>
            <person name="Uematsu K."/>
            <person name="Yoshioka H."/>
            <person name="Kamagata Y."/>
            <person name="Tamaki H."/>
        </authorList>
    </citation>
    <scope>NUCLEOTIDE SEQUENCE [LARGE SCALE GENOMIC DNA]</scope>
    <source>
        <strain evidence="2 3">RT761</strain>
    </source>
</reference>
<accession>A0A7T1AME2</accession>
<evidence type="ECO:0000256" key="1">
    <source>
        <dbReference type="SAM" id="Phobius"/>
    </source>
</evidence>
<name>A0A7T1AME2_ATRLM</name>
<protein>
    <recommendedName>
        <fullName evidence="4">Peptidase MA-like domain-containing protein</fullName>
    </recommendedName>
</protein>
<keyword evidence="1" id="KW-0812">Transmembrane</keyword>
<feature type="transmembrane region" description="Helical" evidence="1">
    <location>
        <begin position="7"/>
        <end position="28"/>
    </location>
</feature>
<keyword evidence="3" id="KW-1185">Reference proteome</keyword>
<evidence type="ECO:0000313" key="2">
    <source>
        <dbReference type="EMBL" id="QPM68606.1"/>
    </source>
</evidence>
<dbReference type="KEGG" id="alam:RT761_01828"/>
<organism evidence="2 3">
    <name type="scientific">Atribacter laminatus</name>
    <dbReference type="NCBI Taxonomy" id="2847778"/>
    <lineage>
        <taxon>Bacteria</taxon>
        <taxon>Pseudomonadati</taxon>
        <taxon>Atribacterota</taxon>
        <taxon>Atribacteria</taxon>
        <taxon>Atribacterales</taxon>
        <taxon>Atribacteraceae</taxon>
        <taxon>Atribacter</taxon>
    </lineage>
</organism>
<keyword evidence="1" id="KW-1133">Transmembrane helix</keyword>
<evidence type="ECO:0008006" key="4">
    <source>
        <dbReference type="Google" id="ProtNLM"/>
    </source>
</evidence>
<dbReference type="RefSeq" id="WP_218111106.1">
    <property type="nucleotide sequence ID" value="NZ_CP065383.1"/>
</dbReference>
<keyword evidence="1" id="KW-0472">Membrane</keyword>
<dbReference type="AlphaFoldDB" id="A0A7T1AME2"/>
<proteinExistence type="predicted"/>
<sequence>MKRKYIYIIIPVAVFFVLLYLFLFGRLFPFSPVAFGFQKYEQENTIVYIQNGSTFQDYQVIDSYPKIVESSHDLRFSKKPKIFIFSDENSYLKRARTNARFIAYPDRSLMASPWAIDEAQKGVISLEIYLKHELSHILLNQNMGLIADFRYPKWLMEGIAMYTAEQTGTSIYPSKSQVYELIREGNYFPPQFYKTSQEEDIQMNVENKIAFLYSEFAYIVDYLIERYGEEKFHQYMTGLFTNTNHDVVFKKIFNIAFSEFQNEFLEFVRR</sequence>
<dbReference type="Proteomes" id="UP000594463">
    <property type="component" value="Chromosome"/>
</dbReference>